<feature type="region of interest" description="Disordered" evidence="1">
    <location>
        <begin position="231"/>
        <end position="261"/>
    </location>
</feature>
<keyword evidence="2" id="KW-0472">Membrane</keyword>
<evidence type="ECO:0000256" key="2">
    <source>
        <dbReference type="SAM" id="Phobius"/>
    </source>
</evidence>
<feature type="compositionally biased region" description="Basic residues" evidence="1">
    <location>
        <begin position="147"/>
        <end position="158"/>
    </location>
</feature>
<dbReference type="AlphaFoldDB" id="A0A6A6AAP2"/>
<feature type="region of interest" description="Disordered" evidence="1">
    <location>
        <begin position="1"/>
        <end position="24"/>
    </location>
</feature>
<dbReference type="RefSeq" id="XP_033522316.1">
    <property type="nucleotide sequence ID" value="XM_033663952.1"/>
</dbReference>
<accession>A0A6A6AAP2</accession>
<proteinExistence type="predicted"/>
<gene>
    <name evidence="3" type="ORF">P153DRAFT_294346</name>
</gene>
<sequence length="403" mass="45138">MFRSPLFAWSPRPDQDPESQYTPASPFATRFRNMINGSSVYSQSPAIPHQTPKTARSSFLGFLHRDPFPNTDHAQHTAGSYIGAIQPEAPLEQRTTHAHESHHARQESNFSIADPEVLQLQAEINGRGRRHRRRKHRRHEHHDQWVRTKKGRGTRHSGKGTAVRGKKMACILSGTFMLVVLAIYLAIALTQSLGQEIHILFIIILISTTIFFCHSLIRLCMLVLHPKTHHHHHHRHPRTGSSSHRRPLQHPSTPENFQPTQPIRVHLARDVELGIPPSDIQDMPTDPTDPEKDILPPPPPAYGLWRSSVRANPDLLHWRRAGEERGVFSAVETRAGSVVSAGTGMWSAAAEEPRNGAARPPSYASEDESYMAESVVGGSAIHPAWRPGYAISEVRPGELPGRY</sequence>
<feature type="compositionally biased region" description="Polar residues" evidence="1">
    <location>
        <begin position="250"/>
        <end position="261"/>
    </location>
</feature>
<feature type="compositionally biased region" description="Basic residues" evidence="1">
    <location>
        <begin position="127"/>
        <end position="140"/>
    </location>
</feature>
<dbReference type="GeneID" id="54404384"/>
<protein>
    <submittedName>
        <fullName evidence="3">Uncharacterized protein</fullName>
    </submittedName>
</protein>
<name>A0A6A6AAP2_9PLEO</name>
<feature type="transmembrane region" description="Helical" evidence="2">
    <location>
        <begin position="199"/>
        <end position="224"/>
    </location>
</feature>
<dbReference type="Proteomes" id="UP000799771">
    <property type="component" value="Unassembled WGS sequence"/>
</dbReference>
<organism evidence="3 4">
    <name type="scientific">Dothidotthia symphoricarpi CBS 119687</name>
    <dbReference type="NCBI Taxonomy" id="1392245"/>
    <lineage>
        <taxon>Eukaryota</taxon>
        <taxon>Fungi</taxon>
        <taxon>Dikarya</taxon>
        <taxon>Ascomycota</taxon>
        <taxon>Pezizomycotina</taxon>
        <taxon>Dothideomycetes</taxon>
        <taxon>Pleosporomycetidae</taxon>
        <taxon>Pleosporales</taxon>
        <taxon>Dothidotthiaceae</taxon>
        <taxon>Dothidotthia</taxon>
    </lineage>
</organism>
<feature type="compositionally biased region" description="Basic residues" evidence="1">
    <location>
        <begin position="231"/>
        <end position="248"/>
    </location>
</feature>
<evidence type="ECO:0000313" key="3">
    <source>
        <dbReference type="EMBL" id="KAF2127927.1"/>
    </source>
</evidence>
<dbReference type="OrthoDB" id="5417811at2759"/>
<evidence type="ECO:0000256" key="1">
    <source>
        <dbReference type="SAM" id="MobiDB-lite"/>
    </source>
</evidence>
<reference evidence="3" key="1">
    <citation type="journal article" date="2020" name="Stud. Mycol.">
        <title>101 Dothideomycetes genomes: a test case for predicting lifestyles and emergence of pathogens.</title>
        <authorList>
            <person name="Haridas S."/>
            <person name="Albert R."/>
            <person name="Binder M."/>
            <person name="Bloem J."/>
            <person name="Labutti K."/>
            <person name="Salamov A."/>
            <person name="Andreopoulos B."/>
            <person name="Baker S."/>
            <person name="Barry K."/>
            <person name="Bills G."/>
            <person name="Bluhm B."/>
            <person name="Cannon C."/>
            <person name="Castanera R."/>
            <person name="Culley D."/>
            <person name="Daum C."/>
            <person name="Ezra D."/>
            <person name="Gonzalez J."/>
            <person name="Henrissat B."/>
            <person name="Kuo A."/>
            <person name="Liang C."/>
            <person name="Lipzen A."/>
            <person name="Lutzoni F."/>
            <person name="Magnuson J."/>
            <person name="Mondo S."/>
            <person name="Nolan M."/>
            <person name="Ohm R."/>
            <person name="Pangilinan J."/>
            <person name="Park H.-J."/>
            <person name="Ramirez L."/>
            <person name="Alfaro M."/>
            <person name="Sun H."/>
            <person name="Tritt A."/>
            <person name="Yoshinaga Y."/>
            <person name="Zwiers L.-H."/>
            <person name="Turgeon B."/>
            <person name="Goodwin S."/>
            <person name="Spatafora J."/>
            <person name="Crous P."/>
            <person name="Grigoriev I."/>
        </authorList>
    </citation>
    <scope>NUCLEOTIDE SEQUENCE</scope>
    <source>
        <strain evidence="3">CBS 119687</strain>
    </source>
</reference>
<dbReference type="EMBL" id="ML977509">
    <property type="protein sequence ID" value="KAF2127927.1"/>
    <property type="molecule type" value="Genomic_DNA"/>
</dbReference>
<feature type="transmembrane region" description="Helical" evidence="2">
    <location>
        <begin position="169"/>
        <end position="187"/>
    </location>
</feature>
<keyword evidence="4" id="KW-1185">Reference proteome</keyword>
<keyword evidence="2" id="KW-1133">Transmembrane helix</keyword>
<feature type="region of interest" description="Disordered" evidence="1">
    <location>
        <begin position="126"/>
        <end position="161"/>
    </location>
</feature>
<keyword evidence="2" id="KW-0812">Transmembrane</keyword>
<evidence type="ECO:0000313" key="4">
    <source>
        <dbReference type="Proteomes" id="UP000799771"/>
    </source>
</evidence>